<evidence type="ECO:0000256" key="2">
    <source>
        <dbReference type="SAM" id="SignalP"/>
    </source>
</evidence>
<comment type="caution">
    <text evidence="3">The sequence shown here is derived from an EMBL/GenBank/DDBJ whole genome shotgun (WGS) entry which is preliminary data.</text>
</comment>
<evidence type="ECO:0000313" key="4">
    <source>
        <dbReference type="Proteomes" id="UP000318878"/>
    </source>
</evidence>
<evidence type="ECO:0008006" key="5">
    <source>
        <dbReference type="Google" id="ProtNLM"/>
    </source>
</evidence>
<keyword evidence="2" id="KW-0732">Signal</keyword>
<gene>
    <name evidence="3" type="ORF">Enr8_26170</name>
</gene>
<sequence precursor="true">MTRLLVLFALAGGLNLAGVTSAAAQSHHWDSADGKFSIDGKLLRVEKGECVIQADDGREIRVGFGQLSLADLAYASDWKNGVLPQPAKPAAPTSGGFAPPRRPSRPPMTPAMPQPSPSPTPTLQPEPSIPFKPPTSKVPLSQFPPAQTPAMTPPAARPWKTLPIAGRQLFASEAVSPWLMQLQQRQVKVFDLRTPEAPVRDFLFDGPSYLGAISTSGKWVAAAASDNSGFFIAELARVPLKNKLNITRLGRIDQLVFAGDDRLLLVDGGQTPKEIIAIDPHGMFIKWRMKAEFETLVVSPSGKWFVPLAQKGDIPVYDCQTGKQVRLLKTPQTRDLGVFSADDKFFATLDTKTGSGFILAKCNLETQRRELTKASGSAPNSMREPLGRCLQWPDSQGPIFVGRGVMIYADPVGSMQEFVWPTGVTITGPVRFLSPTVAFGFTDTAGYINYDPR</sequence>
<feature type="region of interest" description="Disordered" evidence="1">
    <location>
        <begin position="85"/>
        <end position="158"/>
    </location>
</feature>
<evidence type="ECO:0000313" key="3">
    <source>
        <dbReference type="EMBL" id="TWT32811.1"/>
    </source>
</evidence>
<proteinExistence type="predicted"/>
<dbReference type="AlphaFoldDB" id="A0A5C5V349"/>
<dbReference type="SUPFAM" id="SSF50969">
    <property type="entry name" value="YVTN repeat-like/Quinoprotein amine dehydrogenase"/>
    <property type="match status" value="1"/>
</dbReference>
<dbReference type="InterPro" id="IPR011044">
    <property type="entry name" value="Quino_amine_DH_bsu"/>
</dbReference>
<keyword evidence="4" id="KW-1185">Reference proteome</keyword>
<accession>A0A5C5V349</accession>
<dbReference type="EMBL" id="SJPF01000003">
    <property type="protein sequence ID" value="TWT32811.1"/>
    <property type="molecule type" value="Genomic_DNA"/>
</dbReference>
<dbReference type="RefSeq" id="WP_146432121.1">
    <property type="nucleotide sequence ID" value="NZ_SJPF01000003.1"/>
</dbReference>
<name>A0A5C5V349_9BACT</name>
<dbReference type="Gene3D" id="2.30.30.700">
    <property type="entry name" value="SLA1 homology domain 1"/>
    <property type="match status" value="1"/>
</dbReference>
<reference evidence="3 4" key="1">
    <citation type="submission" date="2019-02" db="EMBL/GenBank/DDBJ databases">
        <title>Deep-cultivation of Planctomycetes and their phenomic and genomic characterization uncovers novel biology.</title>
        <authorList>
            <person name="Wiegand S."/>
            <person name="Jogler M."/>
            <person name="Boedeker C."/>
            <person name="Pinto D."/>
            <person name="Vollmers J."/>
            <person name="Rivas-Marin E."/>
            <person name="Kohn T."/>
            <person name="Peeters S.H."/>
            <person name="Heuer A."/>
            <person name="Rast P."/>
            <person name="Oberbeckmann S."/>
            <person name="Bunk B."/>
            <person name="Jeske O."/>
            <person name="Meyerdierks A."/>
            <person name="Storesund J.E."/>
            <person name="Kallscheuer N."/>
            <person name="Luecker S."/>
            <person name="Lage O.M."/>
            <person name="Pohl T."/>
            <person name="Merkel B.J."/>
            <person name="Hornburger P."/>
            <person name="Mueller R.-W."/>
            <person name="Bruemmer F."/>
            <person name="Labrenz M."/>
            <person name="Spormann A.M."/>
            <person name="Op Den Camp H."/>
            <person name="Overmann J."/>
            <person name="Amann R."/>
            <person name="Jetten M.S.M."/>
            <person name="Mascher T."/>
            <person name="Medema M.H."/>
            <person name="Devos D.P."/>
            <person name="Kaster A.-K."/>
            <person name="Ovreas L."/>
            <person name="Rohde M."/>
            <person name="Galperin M.Y."/>
            <person name="Jogler C."/>
        </authorList>
    </citation>
    <scope>NUCLEOTIDE SEQUENCE [LARGE SCALE GENOMIC DNA]</scope>
    <source>
        <strain evidence="3 4">Enr8</strain>
    </source>
</reference>
<evidence type="ECO:0000256" key="1">
    <source>
        <dbReference type="SAM" id="MobiDB-lite"/>
    </source>
</evidence>
<dbReference type="OrthoDB" id="291762at2"/>
<feature type="signal peptide" evidence="2">
    <location>
        <begin position="1"/>
        <end position="22"/>
    </location>
</feature>
<organism evidence="3 4">
    <name type="scientific">Blastopirellula retiformator</name>
    <dbReference type="NCBI Taxonomy" id="2527970"/>
    <lineage>
        <taxon>Bacteria</taxon>
        <taxon>Pseudomonadati</taxon>
        <taxon>Planctomycetota</taxon>
        <taxon>Planctomycetia</taxon>
        <taxon>Pirellulales</taxon>
        <taxon>Pirellulaceae</taxon>
        <taxon>Blastopirellula</taxon>
    </lineage>
</organism>
<protein>
    <recommendedName>
        <fullName evidence="5">SLA1 homology domain-containing protein</fullName>
    </recommendedName>
</protein>
<feature type="compositionally biased region" description="Pro residues" evidence="1">
    <location>
        <begin position="105"/>
        <end position="133"/>
    </location>
</feature>
<feature type="chain" id="PRO_5022889084" description="SLA1 homology domain-containing protein" evidence="2">
    <location>
        <begin position="23"/>
        <end position="453"/>
    </location>
</feature>
<dbReference type="Proteomes" id="UP000318878">
    <property type="component" value="Unassembled WGS sequence"/>
</dbReference>